<keyword evidence="4" id="KW-1185">Reference proteome</keyword>
<dbReference type="CDD" id="cd04301">
    <property type="entry name" value="NAT_SF"/>
    <property type="match status" value="1"/>
</dbReference>
<proteinExistence type="inferred from homology"/>
<dbReference type="PANTHER" id="PTHR13355">
    <property type="entry name" value="GLUCOSAMINE 6-PHOSPHATE N-ACETYLTRANSFERASE"/>
    <property type="match status" value="1"/>
</dbReference>
<dbReference type="OrthoDB" id="10039976at2759"/>
<accession>A0A2N1J7P7</accession>
<comment type="catalytic activity">
    <reaction evidence="1">
        <text>D-glucosamine 6-phosphate + acetyl-CoA = N-acetyl-D-glucosamine 6-phosphate + CoA + H(+)</text>
        <dbReference type="Rhea" id="RHEA:10292"/>
        <dbReference type="ChEBI" id="CHEBI:15378"/>
        <dbReference type="ChEBI" id="CHEBI:57287"/>
        <dbReference type="ChEBI" id="CHEBI:57288"/>
        <dbReference type="ChEBI" id="CHEBI:57513"/>
        <dbReference type="ChEBI" id="CHEBI:58725"/>
        <dbReference type="EC" id="2.3.1.4"/>
    </reaction>
</comment>
<dbReference type="GO" id="GO:0006048">
    <property type="term" value="P:UDP-N-acetylglucosamine biosynthetic process"/>
    <property type="evidence" value="ECO:0007669"/>
    <property type="project" value="UniProtKB-UniRule"/>
</dbReference>
<dbReference type="Gene3D" id="3.40.630.30">
    <property type="match status" value="1"/>
</dbReference>
<dbReference type="STRING" id="2020962.A0A2N1J7P7"/>
<dbReference type="EMBL" id="KZ454995">
    <property type="protein sequence ID" value="PKI82482.1"/>
    <property type="molecule type" value="Genomic_DNA"/>
</dbReference>
<dbReference type="InterPro" id="IPR000182">
    <property type="entry name" value="GNAT_dom"/>
</dbReference>
<name>A0A2N1J7P7_9BASI</name>
<keyword evidence="1" id="KW-0808">Transferase</keyword>
<evidence type="ECO:0000256" key="1">
    <source>
        <dbReference type="RuleBase" id="RU365086"/>
    </source>
</evidence>
<dbReference type="Pfam" id="PF00583">
    <property type="entry name" value="Acetyltransf_1"/>
    <property type="match status" value="1"/>
</dbReference>
<organism evidence="3 4">
    <name type="scientific">Malassezia vespertilionis</name>
    <dbReference type="NCBI Taxonomy" id="2020962"/>
    <lineage>
        <taxon>Eukaryota</taxon>
        <taxon>Fungi</taxon>
        <taxon>Dikarya</taxon>
        <taxon>Basidiomycota</taxon>
        <taxon>Ustilaginomycotina</taxon>
        <taxon>Malasseziomycetes</taxon>
        <taxon>Malasseziales</taxon>
        <taxon>Malasseziaceae</taxon>
        <taxon>Malassezia</taxon>
    </lineage>
</organism>
<dbReference type="AlphaFoldDB" id="A0A2N1J7P7"/>
<dbReference type="PANTHER" id="PTHR13355:SF11">
    <property type="entry name" value="GLUCOSAMINE 6-PHOSPHATE N-ACETYLTRANSFERASE"/>
    <property type="match status" value="1"/>
</dbReference>
<evidence type="ECO:0000313" key="4">
    <source>
        <dbReference type="Proteomes" id="UP000232875"/>
    </source>
</evidence>
<sequence length="177" mass="19125">MPFTPDSALTLLFDAALLPPSLNEKLAQHSLHMRPLASSDYARGHIAVLASLTSVADPGEAKWRERFAALAAARGGASPYFVVVIVSKDTDELVATGTVFLEPKFLRNLATAAHIEDIAVDTRMQGKGLGKVLIEGLTALGEQCGAYKTLLDCSEENVLFYNKCGYETKGVYMAKYK</sequence>
<dbReference type="EC" id="2.3.1.4" evidence="1"/>
<protein>
    <recommendedName>
        <fullName evidence="1">Glucosamine 6-phosphate N-acetyltransferase</fullName>
        <ecNumber evidence="1">2.3.1.4</ecNumber>
    </recommendedName>
</protein>
<evidence type="ECO:0000313" key="3">
    <source>
        <dbReference type="EMBL" id="PKI82482.1"/>
    </source>
</evidence>
<dbReference type="Proteomes" id="UP000232875">
    <property type="component" value="Unassembled WGS sequence"/>
</dbReference>
<reference evidence="3 4" key="1">
    <citation type="submission" date="2017-10" db="EMBL/GenBank/DDBJ databases">
        <title>A novel species of cold-tolerant Malassezia isolated from bats.</title>
        <authorList>
            <person name="Lorch J.M."/>
            <person name="Palmer J.M."/>
            <person name="Vanderwolf K.J."/>
            <person name="Schmidt K.Z."/>
            <person name="Verant M.L."/>
            <person name="Weller T.J."/>
            <person name="Blehert D.S."/>
        </authorList>
    </citation>
    <scope>NUCLEOTIDE SEQUENCE [LARGE SCALE GENOMIC DNA]</scope>
    <source>
        <strain evidence="3 4">NWHC:44797-103</strain>
    </source>
</reference>
<dbReference type="UniPathway" id="UPA00113">
    <property type="reaction ID" value="UER00529"/>
</dbReference>
<dbReference type="GO" id="GO:0004343">
    <property type="term" value="F:glucosamine 6-phosphate N-acetyltransferase activity"/>
    <property type="evidence" value="ECO:0007669"/>
    <property type="project" value="UniProtKB-UniRule"/>
</dbReference>
<comment type="pathway">
    <text evidence="1">Nucleotide-sugar biosynthesis; UDP-N-acetyl-alpha-D-glucosamine biosynthesis; N-acetyl-alpha-D-glucosamine 1-phosphate from alpha-D-glucosamine 6-phosphate (route I): step 1/2.</text>
</comment>
<dbReference type="InterPro" id="IPR016181">
    <property type="entry name" value="Acyl_CoA_acyltransferase"/>
</dbReference>
<dbReference type="SUPFAM" id="SSF55729">
    <property type="entry name" value="Acyl-CoA N-acyltransferases (Nat)"/>
    <property type="match status" value="1"/>
</dbReference>
<evidence type="ECO:0000259" key="2">
    <source>
        <dbReference type="PROSITE" id="PS51186"/>
    </source>
</evidence>
<gene>
    <name evidence="3" type="ORF">MVES_003696</name>
</gene>
<keyword evidence="1" id="KW-0012">Acyltransferase</keyword>
<dbReference type="PROSITE" id="PS51186">
    <property type="entry name" value="GNAT"/>
    <property type="match status" value="1"/>
</dbReference>
<feature type="domain" description="N-acetyltransferase" evidence="2">
    <location>
        <begin position="31"/>
        <end position="177"/>
    </location>
</feature>
<dbReference type="InterPro" id="IPR039143">
    <property type="entry name" value="GNPNAT1-like"/>
</dbReference>
<comment type="similarity">
    <text evidence="1">Belongs to the acetyltransferase family. GNA1 subfamily.</text>
</comment>